<dbReference type="PANTHER" id="PTHR22990">
    <property type="entry name" value="F-BOX ONLY PROTEIN"/>
    <property type="match status" value="1"/>
</dbReference>
<keyword evidence="5" id="KW-1185">Reference proteome</keyword>
<organism evidence="4 5">
    <name type="scientific">Levilinea saccharolytica</name>
    <dbReference type="NCBI Taxonomy" id="229921"/>
    <lineage>
        <taxon>Bacteria</taxon>
        <taxon>Bacillati</taxon>
        <taxon>Chloroflexota</taxon>
        <taxon>Anaerolineae</taxon>
        <taxon>Anaerolineales</taxon>
        <taxon>Anaerolineaceae</taxon>
        <taxon>Levilinea</taxon>
    </lineage>
</organism>
<dbReference type="InterPro" id="IPR012334">
    <property type="entry name" value="Pectin_lyas_fold"/>
</dbReference>
<dbReference type="PANTHER" id="PTHR22990:SF15">
    <property type="entry name" value="F-BOX ONLY PROTEIN 10"/>
    <property type="match status" value="1"/>
</dbReference>
<protein>
    <recommendedName>
        <fullName evidence="3">Right handed beta helix domain-containing protein</fullName>
    </recommendedName>
</protein>
<dbReference type="STRING" id="229921.ADN01_05770"/>
<feature type="domain" description="Right handed beta helix" evidence="3">
    <location>
        <begin position="208"/>
        <end position="344"/>
    </location>
</feature>
<dbReference type="AlphaFoldDB" id="A0A0P6XSF1"/>
<evidence type="ECO:0000256" key="1">
    <source>
        <dbReference type="ARBA" id="ARBA00022737"/>
    </source>
</evidence>
<sequence length="887" mass="90888">MLLALCVALALLPVGAAAGQSEPPEGDPVVVEGAEQGEPAEFEFELPPEGVTVLPMANPVDAAAVPYPDPGAYFKIGATSYAFTTADCDPDTAGNQGCTNPIQAGINYLSGRNAAPAGGNIFIGAGSYILTAPGTTPATHITLDSANWATPPAVINLVGMGSLNDGSPVTDLYSNISIVGMRSWGLRDLRLVQALGTTVSAVNCIGSVNVNRVQFLSGRGLEVDKQTGPVTITESNIRGSNRRGAFIHTDGKVVISNSSFHDNAEDGLYIRTNESVLLNGVSSSANTGTGTSVQTDSVKAAVNAVSSTFSNNGGGGLAMSVVGPVWLDKISATRNGGTGLAVLNLDPATKAAFSLLRSTVSGNGDSGMVLDTASAITLDGVTVERNAGTYGVLITNSGAFKPVVIRDRLGPMVIQRNGGTGLYIQRVGAVTLSGLSTNNNLKGGVQVENLDSGQSVNLSRVKVTGNGLSGGAVNTNGGVVMSDCQVDDNTVAGFYIQQFTPTAAKPVTILRSTFNHNRSGDGLSMIGRGRITLKSIQASGNGFRGVTLNLRGPEQGKTPLLMDSVTANANTDQGVQVITSSNVTLSKITASGNGEHGLLLDGAATEVSPSVILKGRRGQNQFADNAVGADIRATGKVLVSGVQASGNGQLGLHIRNDHGDLGVSVAEISAVGNGLTAAGPGIWVETGASVTGKKLTAGSNSDAGIAVTNTSFHRQDRPVILQDVQATTNGGDGLYIFSDSPVTLSAVQTSANTENGLSIRSSNNTIASPIQINNKGGSNRFVGNGTRGIYLQAGPAVLNYITVADNGWDSENFGMSYAINNQPLTVNCGVFSGNSDNALYFASTADIPLTLNNVLFQNNALDGSVLDTNWIPGGVNVTWKQGTCSGW</sequence>
<dbReference type="InterPro" id="IPR051550">
    <property type="entry name" value="SCF-Subunits/Alg-Epimerases"/>
</dbReference>
<keyword evidence="2" id="KW-0732">Signal</keyword>
<comment type="caution">
    <text evidence="4">The sequence shown here is derived from an EMBL/GenBank/DDBJ whole genome shotgun (WGS) entry which is preliminary data.</text>
</comment>
<dbReference type="Proteomes" id="UP000050501">
    <property type="component" value="Unassembled WGS sequence"/>
</dbReference>
<name>A0A0P6XSF1_9CHLR</name>
<dbReference type="InterPro" id="IPR039448">
    <property type="entry name" value="Beta_helix"/>
</dbReference>
<dbReference type="Pfam" id="PF13229">
    <property type="entry name" value="Beta_helix"/>
    <property type="match status" value="3"/>
</dbReference>
<dbReference type="InterPro" id="IPR011050">
    <property type="entry name" value="Pectin_lyase_fold/virulence"/>
</dbReference>
<keyword evidence="1" id="KW-0677">Repeat</keyword>
<proteinExistence type="predicted"/>
<dbReference type="SUPFAM" id="SSF51126">
    <property type="entry name" value="Pectin lyase-like"/>
    <property type="match status" value="3"/>
</dbReference>
<evidence type="ECO:0000313" key="4">
    <source>
        <dbReference type="EMBL" id="KPL85820.1"/>
    </source>
</evidence>
<evidence type="ECO:0000256" key="2">
    <source>
        <dbReference type="SAM" id="SignalP"/>
    </source>
</evidence>
<dbReference type="EMBL" id="LGCM01000023">
    <property type="protein sequence ID" value="KPL85820.1"/>
    <property type="molecule type" value="Genomic_DNA"/>
</dbReference>
<dbReference type="InterPro" id="IPR006626">
    <property type="entry name" value="PbH1"/>
</dbReference>
<feature type="signal peptide" evidence="2">
    <location>
        <begin position="1"/>
        <end position="18"/>
    </location>
</feature>
<accession>A0A0P6XSF1</accession>
<gene>
    <name evidence="4" type="ORF">ADN01_05770</name>
</gene>
<evidence type="ECO:0000313" key="5">
    <source>
        <dbReference type="Proteomes" id="UP000050501"/>
    </source>
</evidence>
<reference evidence="4 5" key="1">
    <citation type="submission" date="2015-07" db="EMBL/GenBank/DDBJ databases">
        <title>Genome sequence of Levilinea saccharolytica DSM 16555.</title>
        <authorList>
            <person name="Hemp J."/>
            <person name="Ward L.M."/>
            <person name="Pace L.A."/>
            <person name="Fischer W.W."/>
        </authorList>
    </citation>
    <scope>NUCLEOTIDE SEQUENCE [LARGE SCALE GENOMIC DNA]</scope>
    <source>
        <strain evidence="4 5">KIBI-1</strain>
    </source>
</reference>
<dbReference type="Gene3D" id="2.160.20.10">
    <property type="entry name" value="Single-stranded right-handed beta-helix, Pectin lyase-like"/>
    <property type="match status" value="3"/>
</dbReference>
<feature type="domain" description="Right handed beta helix" evidence="3">
    <location>
        <begin position="566"/>
        <end position="712"/>
    </location>
</feature>
<feature type="chain" id="PRO_5006133201" description="Right handed beta helix domain-containing protein" evidence="2">
    <location>
        <begin position="19"/>
        <end position="887"/>
    </location>
</feature>
<dbReference type="SMART" id="SM00710">
    <property type="entry name" value="PbH1"/>
    <property type="match status" value="12"/>
</dbReference>
<evidence type="ECO:0000259" key="3">
    <source>
        <dbReference type="Pfam" id="PF13229"/>
    </source>
</evidence>
<feature type="domain" description="Right handed beta helix" evidence="3">
    <location>
        <begin position="414"/>
        <end position="549"/>
    </location>
</feature>